<keyword evidence="3" id="KW-0285">Flavoprotein</keyword>
<dbReference type="InterPro" id="IPR006094">
    <property type="entry name" value="Oxid_FAD_bind_N"/>
</dbReference>
<accession>A0A6A6RDZ2</accession>
<evidence type="ECO:0000313" key="7">
    <source>
        <dbReference type="EMBL" id="KAF2502664.1"/>
    </source>
</evidence>
<evidence type="ECO:0000259" key="6">
    <source>
        <dbReference type="PROSITE" id="PS51387"/>
    </source>
</evidence>
<keyword evidence="8" id="KW-1185">Reference proteome</keyword>
<evidence type="ECO:0000256" key="3">
    <source>
        <dbReference type="ARBA" id="ARBA00022630"/>
    </source>
</evidence>
<reference evidence="7" key="1">
    <citation type="journal article" date="2020" name="Stud. Mycol.">
        <title>101 Dothideomycetes genomes: a test case for predicting lifestyles and emergence of pathogens.</title>
        <authorList>
            <person name="Haridas S."/>
            <person name="Albert R."/>
            <person name="Binder M."/>
            <person name="Bloem J."/>
            <person name="Labutti K."/>
            <person name="Salamov A."/>
            <person name="Andreopoulos B."/>
            <person name="Baker S."/>
            <person name="Barry K."/>
            <person name="Bills G."/>
            <person name="Bluhm B."/>
            <person name="Cannon C."/>
            <person name="Castanera R."/>
            <person name="Culley D."/>
            <person name="Daum C."/>
            <person name="Ezra D."/>
            <person name="Gonzalez J."/>
            <person name="Henrissat B."/>
            <person name="Kuo A."/>
            <person name="Liang C."/>
            <person name="Lipzen A."/>
            <person name="Lutzoni F."/>
            <person name="Magnuson J."/>
            <person name="Mondo S."/>
            <person name="Nolan M."/>
            <person name="Ohm R."/>
            <person name="Pangilinan J."/>
            <person name="Park H.-J."/>
            <person name="Ramirez L."/>
            <person name="Alfaro M."/>
            <person name="Sun H."/>
            <person name="Tritt A."/>
            <person name="Yoshinaga Y."/>
            <person name="Zwiers L.-H."/>
            <person name="Turgeon B."/>
            <person name="Goodwin S."/>
            <person name="Spatafora J."/>
            <person name="Crous P."/>
            <person name="Grigoriev I."/>
        </authorList>
    </citation>
    <scope>NUCLEOTIDE SEQUENCE</scope>
    <source>
        <strain evidence="7">CBS 269.34</strain>
    </source>
</reference>
<comment type="cofactor">
    <cofactor evidence="1">
        <name>FAD</name>
        <dbReference type="ChEBI" id="CHEBI:57692"/>
    </cofactor>
</comment>
<keyword evidence="5" id="KW-0560">Oxidoreductase</keyword>
<comment type="similarity">
    <text evidence="2">Belongs to the oxygen-dependent FAD-linked oxidoreductase family.</text>
</comment>
<dbReference type="InterPro" id="IPR016166">
    <property type="entry name" value="FAD-bd_PCMH"/>
</dbReference>
<protein>
    <submittedName>
        <fullName evidence="7">FAD-binding domain-containing protein</fullName>
    </submittedName>
</protein>
<dbReference type="PROSITE" id="PS51387">
    <property type="entry name" value="FAD_PCMH"/>
    <property type="match status" value="1"/>
</dbReference>
<dbReference type="EMBL" id="MU004181">
    <property type="protein sequence ID" value="KAF2502664.1"/>
    <property type="molecule type" value="Genomic_DNA"/>
</dbReference>
<name>A0A6A6RDZ2_9PEZI</name>
<dbReference type="Gene3D" id="3.40.462.20">
    <property type="match status" value="1"/>
</dbReference>
<keyword evidence="4" id="KW-0274">FAD</keyword>
<dbReference type="GO" id="GO:0071949">
    <property type="term" value="F:FAD binding"/>
    <property type="evidence" value="ECO:0007669"/>
    <property type="project" value="InterPro"/>
</dbReference>
<dbReference type="OrthoDB" id="415825at2759"/>
<dbReference type="Pfam" id="PF01565">
    <property type="entry name" value="FAD_binding_4"/>
    <property type="match status" value="1"/>
</dbReference>
<gene>
    <name evidence="7" type="ORF">BU16DRAFT_16815</name>
</gene>
<sequence length="473" mass="53130">MTVWTRPSAPQPANHCEYERLRRLYINADVREAYPREIHLVDSTSEVQNAVKSAVNSNSKIGVRSGGHTFSNPSLIHDGILVDTTNLHRKVEYDPVTHHICYGPAVRVVEASEMLQKLGRFFPHGHAPTVALGGFTLAGGQGMFMPTWGPTVGDWIVKMEIVTPDGDVKTASMTENADLFWAARGSGQAFFGIVTRIWARTMPSRRLFMRTMLFEVKDNIEDLLQWALKTSCIIPRWGTETAMFTSYSLTRTTDTIPAPSKQLFGLGSTAYVDTLEEAKTLLSAWDHIPAFLQGSIIDAGSVAEMSWAAYFELQEAVTPSTPGNNWQINSFLNDPEMPLEQLVKAIKPAMTEFPTPTSLACIYCCHSYPDDNDHLCALPQQYYISTFTHWKGNSLQPKVYEPMADIYATLYPLGVGMYVADYNPFDERQANVKVWTDKGLQRFMEIRAKYDPQGLFPGFNPFERRAKQIGMKL</sequence>
<dbReference type="GO" id="GO:0016491">
    <property type="term" value="F:oxidoreductase activity"/>
    <property type="evidence" value="ECO:0007669"/>
    <property type="project" value="UniProtKB-KW"/>
</dbReference>
<evidence type="ECO:0000256" key="5">
    <source>
        <dbReference type="ARBA" id="ARBA00023002"/>
    </source>
</evidence>
<dbReference type="InterPro" id="IPR036318">
    <property type="entry name" value="FAD-bd_PCMH-like_sf"/>
</dbReference>
<dbReference type="InterPro" id="IPR006093">
    <property type="entry name" value="Oxy_OxRdtase_FAD_BS"/>
</dbReference>
<dbReference type="InterPro" id="IPR016169">
    <property type="entry name" value="FAD-bd_PCMH_sub2"/>
</dbReference>
<evidence type="ECO:0000256" key="1">
    <source>
        <dbReference type="ARBA" id="ARBA00001974"/>
    </source>
</evidence>
<dbReference type="AlphaFoldDB" id="A0A6A6RDZ2"/>
<proteinExistence type="inferred from homology"/>
<dbReference type="InterPro" id="IPR050416">
    <property type="entry name" value="FAD-linked_Oxidoreductase"/>
</dbReference>
<organism evidence="7 8">
    <name type="scientific">Lophium mytilinum</name>
    <dbReference type="NCBI Taxonomy" id="390894"/>
    <lineage>
        <taxon>Eukaryota</taxon>
        <taxon>Fungi</taxon>
        <taxon>Dikarya</taxon>
        <taxon>Ascomycota</taxon>
        <taxon>Pezizomycotina</taxon>
        <taxon>Dothideomycetes</taxon>
        <taxon>Pleosporomycetidae</taxon>
        <taxon>Mytilinidiales</taxon>
        <taxon>Mytilinidiaceae</taxon>
        <taxon>Lophium</taxon>
    </lineage>
</organism>
<evidence type="ECO:0000313" key="8">
    <source>
        <dbReference type="Proteomes" id="UP000799750"/>
    </source>
</evidence>
<dbReference type="SUPFAM" id="SSF56176">
    <property type="entry name" value="FAD-binding/transporter-associated domain-like"/>
    <property type="match status" value="1"/>
</dbReference>
<feature type="domain" description="FAD-binding PCMH-type" evidence="6">
    <location>
        <begin position="31"/>
        <end position="204"/>
    </location>
</feature>
<dbReference type="SUPFAM" id="SSF55103">
    <property type="entry name" value="FAD-linked oxidases, C-terminal domain"/>
    <property type="match status" value="1"/>
</dbReference>
<dbReference type="Gene3D" id="3.30.465.10">
    <property type="match status" value="1"/>
</dbReference>
<evidence type="ECO:0000256" key="2">
    <source>
        <dbReference type="ARBA" id="ARBA00005466"/>
    </source>
</evidence>
<dbReference type="PANTHER" id="PTHR42973">
    <property type="entry name" value="BINDING OXIDOREDUCTASE, PUTATIVE (AFU_ORTHOLOGUE AFUA_1G17690)-RELATED"/>
    <property type="match status" value="1"/>
</dbReference>
<dbReference type="PANTHER" id="PTHR42973:SF39">
    <property type="entry name" value="FAD-BINDING PCMH-TYPE DOMAIN-CONTAINING PROTEIN"/>
    <property type="match status" value="1"/>
</dbReference>
<dbReference type="Proteomes" id="UP000799750">
    <property type="component" value="Unassembled WGS sequence"/>
</dbReference>
<dbReference type="PROSITE" id="PS00862">
    <property type="entry name" value="OX2_COVAL_FAD"/>
    <property type="match status" value="1"/>
</dbReference>
<evidence type="ECO:0000256" key="4">
    <source>
        <dbReference type="ARBA" id="ARBA00022827"/>
    </source>
</evidence>
<dbReference type="InterPro" id="IPR016164">
    <property type="entry name" value="FAD-linked_Oxase-like_C"/>
</dbReference>